<protein>
    <recommendedName>
        <fullName evidence="4">Pentatricopeptide repeat domain-containing protein</fullName>
    </recommendedName>
</protein>
<feature type="non-terminal residue" evidence="2">
    <location>
        <position position="1"/>
    </location>
</feature>
<evidence type="ECO:0000313" key="2">
    <source>
        <dbReference type="EMBL" id="ROT41747.1"/>
    </source>
</evidence>
<dbReference type="STRING" id="1314773.A0A3N2Q4W9"/>
<feature type="non-terminal residue" evidence="2">
    <location>
        <position position="636"/>
    </location>
</feature>
<accession>A0A3N2Q4W9</accession>
<feature type="region of interest" description="Disordered" evidence="1">
    <location>
        <begin position="158"/>
        <end position="184"/>
    </location>
</feature>
<dbReference type="RefSeq" id="XP_028469553.1">
    <property type="nucleotide sequence ID" value="XM_028607463.1"/>
</dbReference>
<dbReference type="Proteomes" id="UP000272025">
    <property type="component" value="Unassembled WGS sequence"/>
</dbReference>
<evidence type="ECO:0000313" key="3">
    <source>
        <dbReference type="Proteomes" id="UP000272025"/>
    </source>
</evidence>
<gene>
    <name evidence="2" type="ORF">SODALDRAFT_263159</name>
</gene>
<name>A0A3N2Q4W9_SODAK</name>
<reference evidence="2 3" key="1">
    <citation type="journal article" date="2018" name="Mol. Ecol.">
        <title>The obligate alkalophilic soda-lake fungus Sodiomyces alkalinus has shifted to a protein diet.</title>
        <authorList>
            <person name="Grum-Grzhimaylo A.A."/>
            <person name="Falkoski D.L."/>
            <person name="van den Heuvel J."/>
            <person name="Valero-Jimenez C.A."/>
            <person name="Min B."/>
            <person name="Choi I.G."/>
            <person name="Lipzen A."/>
            <person name="Daum C.G."/>
            <person name="Aanen D.K."/>
            <person name="Tsang A."/>
            <person name="Henrissat B."/>
            <person name="Bilanenko E.N."/>
            <person name="de Vries R.P."/>
            <person name="van Kan J.A.L."/>
            <person name="Grigoriev I.V."/>
            <person name="Debets A.J.M."/>
        </authorList>
    </citation>
    <scope>NUCLEOTIDE SEQUENCE [LARGE SCALE GENOMIC DNA]</scope>
    <source>
        <strain evidence="2 3">F11</strain>
    </source>
</reference>
<keyword evidence="3" id="KW-1185">Reference proteome</keyword>
<dbReference type="AlphaFoldDB" id="A0A3N2Q4W9"/>
<sequence length="636" mass="71421">GSVLERPAVTYPSKRETMHSQYRHLGSQYRQKRLDSYRTITGSPPSDWRKILHTLKHETGRPTWKTPSHSKTLLVTDEVADKLLYDVGRTIWDVGEKTECHIAMWKPPAGALAPSRYSTVVVLSGSDRAIHFAGAEIAATTSRTESYVVPPPEAAAHTSVSGSLAVPSSPAAEQPSGGLGGPIWSSDKTFQRPGRVPHFTIYDRYEDYPQPRQWTPRALLAYIEALTRVKMPRDTAVALYGSVWNAEKAVLRLIKDVFYSEEAQSSLSTRALKTALRFIQPFGMIYRPSTRELLKRAEDVGLPLDAEVFNILQEGNVKVRDLRNFGVVLDRMLAARFHPNLRTWDLFLRIIEDTAAHQQIIGEMERCNLLNDPRATRVVATQLVLRDLARARGDWKGVRAFLADQDTRYGRGWMTKTAMHTLLNELGRLGKFASCLELIDEVVSQTAIKPNITTLNIILNHARVQREPAVAVAALYRFHKLGVPLDESSYTRLFGLAVQLRKPNAMGLIWRLACLEHKVTWHMWKRVSDIYTSCPFLLSDEQGPTLDSSRGGGASEPNRPRMAYHALHALPTLHEPCMVSDLLEGMLGEKRSSGPPPGVRIAQLYRKYFPGQRGWRPVTPLHTLLAEALEADHALE</sequence>
<evidence type="ECO:0008006" key="4">
    <source>
        <dbReference type="Google" id="ProtNLM"/>
    </source>
</evidence>
<evidence type="ECO:0000256" key="1">
    <source>
        <dbReference type="SAM" id="MobiDB-lite"/>
    </source>
</evidence>
<dbReference type="GeneID" id="39575941"/>
<organism evidence="2 3">
    <name type="scientific">Sodiomyces alkalinus (strain CBS 110278 / VKM F-3762 / F11)</name>
    <name type="common">Alkaliphilic filamentous fungus</name>
    <dbReference type="NCBI Taxonomy" id="1314773"/>
    <lineage>
        <taxon>Eukaryota</taxon>
        <taxon>Fungi</taxon>
        <taxon>Dikarya</taxon>
        <taxon>Ascomycota</taxon>
        <taxon>Pezizomycotina</taxon>
        <taxon>Sordariomycetes</taxon>
        <taxon>Hypocreomycetidae</taxon>
        <taxon>Glomerellales</taxon>
        <taxon>Plectosphaerellaceae</taxon>
        <taxon>Sodiomyces</taxon>
    </lineage>
</organism>
<dbReference type="InterPro" id="IPR011990">
    <property type="entry name" value="TPR-like_helical_dom_sf"/>
</dbReference>
<dbReference type="OrthoDB" id="185373at2759"/>
<dbReference type="Gene3D" id="1.25.40.10">
    <property type="entry name" value="Tetratricopeptide repeat domain"/>
    <property type="match status" value="1"/>
</dbReference>
<proteinExistence type="predicted"/>
<dbReference type="EMBL" id="ML119052">
    <property type="protein sequence ID" value="ROT41747.1"/>
    <property type="molecule type" value="Genomic_DNA"/>
</dbReference>